<dbReference type="AlphaFoldDB" id="A3K8A1"/>
<evidence type="ECO:0000313" key="1">
    <source>
        <dbReference type="EMBL" id="EBA06580.1"/>
    </source>
</evidence>
<dbReference type="eggNOG" id="COG5587">
    <property type="taxonomic scope" value="Bacteria"/>
</dbReference>
<dbReference type="EMBL" id="AAYA01000014">
    <property type="protein sequence ID" value="EBA06580.1"/>
    <property type="molecule type" value="Genomic_DNA"/>
</dbReference>
<evidence type="ECO:0008006" key="3">
    <source>
        <dbReference type="Google" id="ProtNLM"/>
    </source>
</evidence>
<dbReference type="PIRSF" id="PIRSF028451">
    <property type="entry name" value="UCP028451"/>
    <property type="match status" value="1"/>
</dbReference>
<gene>
    <name evidence="1" type="ORF">SSE37_10003</name>
</gene>
<keyword evidence="2" id="KW-1185">Reference proteome</keyword>
<reference evidence="1 2" key="1">
    <citation type="submission" date="2006-06" db="EMBL/GenBank/DDBJ databases">
        <authorList>
            <person name="Moran M.A."/>
            <person name="Ferriera S."/>
            <person name="Johnson J."/>
            <person name="Kravitz S."/>
            <person name="Beeson K."/>
            <person name="Sutton G."/>
            <person name="Rogers Y.-H."/>
            <person name="Friedman R."/>
            <person name="Frazier M."/>
            <person name="Venter J.C."/>
        </authorList>
    </citation>
    <scope>NUCLEOTIDE SEQUENCE [LARGE SCALE GENOMIC DNA]</scope>
    <source>
        <strain evidence="1 2">E-37</strain>
    </source>
</reference>
<dbReference type="PANTHER" id="PTHR36452:SF1">
    <property type="entry name" value="DUF2461 DOMAIN-CONTAINING PROTEIN"/>
    <property type="match status" value="1"/>
</dbReference>
<dbReference type="Proteomes" id="UP000005713">
    <property type="component" value="Unassembled WGS sequence"/>
</dbReference>
<comment type="caution">
    <text evidence="1">The sequence shown here is derived from an EMBL/GenBank/DDBJ whole genome shotgun (WGS) entry which is preliminary data.</text>
</comment>
<dbReference type="Pfam" id="PF09365">
    <property type="entry name" value="DUF2461"/>
    <property type="match status" value="1"/>
</dbReference>
<organism evidence="1 2">
    <name type="scientific">Sagittula stellata (strain ATCC 700073 / DSM 11524 / E-37)</name>
    <dbReference type="NCBI Taxonomy" id="388399"/>
    <lineage>
        <taxon>Bacteria</taxon>
        <taxon>Pseudomonadati</taxon>
        <taxon>Pseudomonadota</taxon>
        <taxon>Alphaproteobacteria</taxon>
        <taxon>Rhodobacterales</taxon>
        <taxon>Roseobacteraceae</taxon>
        <taxon>Sagittula</taxon>
    </lineage>
</organism>
<dbReference type="InterPro" id="IPR015996">
    <property type="entry name" value="UCP028451"/>
</dbReference>
<name>A3K8A1_SAGS3</name>
<evidence type="ECO:0000313" key="2">
    <source>
        <dbReference type="Proteomes" id="UP000005713"/>
    </source>
</evidence>
<dbReference type="NCBIfam" id="TIGR02453">
    <property type="entry name" value="TIGR02453 family protein"/>
    <property type="match status" value="1"/>
</dbReference>
<dbReference type="InterPro" id="IPR012808">
    <property type="entry name" value="CHP02453"/>
</dbReference>
<sequence length="212" mass="23641">MAEPIDLDHLFQDTRAFLAELAASNSRAWFQTQKTRYDTLLKRPSEKLLAETAAWLEAETGEQPRTKLFRPYRDVRFSPDKTPYHTHLHMMWSLGDGRAWMLGIAPDYATVGAGIMAFGSAQADRFRAAVAGPEGETLAKLLDQGWRVDPPALKRVPAPYTADHPRADLLRHKGLVAWADDMDDALSRDAGAAVRDVMVRAQPLMDWLGANA</sequence>
<accession>A3K8A1</accession>
<protein>
    <recommendedName>
        <fullName evidence="3">TIGR02453 family protein</fullName>
    </recommendedName>
</protein>
<dbReference type="RefSeq" id="WP_005862169.1">
    <property type="nucleotide sequence ID" value="NZ_AAYA01000014.1"/>
</dbReference>
<dbReference type="PANTHER" id="PTHR36452">
    <property type="entry name" value="CHROMOSOME 12, WHOLE GENOME SHOTGUN SEQUENCE"/>
    <property type="match status" value="1"/>
</dbReference>
<proteinExistence type="predicted"/>
<dbReference type="OrthoDB" id="9794241at2"/>